<keyword evidence="4" id="KW-1185">Reference proteome</keyword>
<dbReference type="FunFam" id="1.20.58.1040:FF:000007">
    <property type="entry name" value="PLASMODESMATA CALLOSE-BINDING PROTEIN 2"/>
    <property type="match status" value="1"/>
</dbReference>
<dbReference type="PANTHER" id="PTHR33321:SF3">
    <property type="entry name" value="OS05G0582000 PROTEIN"/>
    <property type="match status" value="1"/>
</dbReference>
<dbReference type="Gene3D" id="1.20.58.1040">
    <property type="match status" value="1"/>
</dbReference>
<evidence type="ECO:0000259" key="2">
    <source>
        <dbReference type="SMART" id="SM00768"/>
    </source>
</evidence>
<name>A0AAV8PJY2_ENSVE</name>
<keyword evidence="1" id="KW-0732">Signal</keyword>
<organism evidence="3 4">
    <name type="scientific">Ensete ventricosum</name>
    <name type="common">Abyssinian banana</name>
    <name type="synonym">Musa ensete</name>
    <dbReference type="NCBI Taxonomy" id="4639"/>
    <lineage>
        <taxon>Eukaryota</taxon>
        <taxon>Viridiplantae</taxon>
        <taxon>Streptophyta</taxon>
        <taxon>Embryophyta</taxon>
        <taxon>Tracheophyta</taxon>
        <taxon>Spermatophyta</taxon>
        <taxon>Magnoliopsida</taxon>
        <taxon>Liliopsida</taxon>
        <taxon>Zingiberales</taxon>
        <taxon>Musaceae</taxon>
        <taxon>Ensete</taxon>
    </lineage>
</organism>
<gene>
    <name evidence="3" type="ORF">OPV22_014254</name>
</gene>
<comment type="caution">
    <text evidence="3">The sequence shown here is derived from an EMBL/GenBank/DDBJ whole genome shotgun (WGS) entry which is preliminary data.</text>
</comment>
<evidence type="ECO:0000313" key="3">
    <source>
        <dbReference type="EMBL" id="KAJ8492533.1"/>
    </source>
</evidence>
<dbReference type="Pfam" id="PF07983">
    <property type="entry name" value="X8"/>
    <property type="match status" value="1"/>
</dbReference>
<dbReference type="InterPro" id="IPR007541">
    <property type="entry name" value="Uncharacterised_BSP"/>
</dbReference>
<dbReference type="PANTHER" id="PTHR33321">
    <property type="match status" value="1"/>
</dbReference>
<feature type="domain" description="X8" evidence="2">
    <location>
        <begin position="374"/>
        <end position="458"/>
    </location>
</feature>
<protein>
    <recommendedName>
        <fullName evidence="2">X8 domain-containing protein</fullName>
    </recommendedName>
</protein>
<proteinExistence type="predicted"/>
<sequence length="520" mass="55177">MEEPLLSSPTTTTSSSLATTPAVLIRVTAILTLVAISLWANHEASMSVDISVGNSADGSRAGRLFDLKFASNGRVHRIIHHASQFVEKVLYPDVRYPRKPINHITLRLASDDLPFLTSVSPGFGAGDYTIHLSPILMSAADANAALAAAVHRAVAKLWLWDGQRTAPEPLLEAAAEYLAMAAIFGSRPNIAYAVALESNETCWSAEFLHYCEAKRTGFVAGLNRGMQERWTELTADEAFGSPVRKVCAAYREIRAEDGEDRSSGTIGVMGANAIKCLIFLLGLLFCSGELAKDSEDDLSFHPSLVQPDVSSLPEMDVVTPVTTVPVINPSTTPTTTTPVYNPFTTPPTPPMTPATNPYSTPSMVTPSSPSSGQSWCVASQTASQTALQVALDYACGYGGADCSTIQQGGSCFDPDTVRDHASYAFNDYYQKNPIPTSCDFGGTAAIINVDPSTSTCHYSSTSTSSPSFNTTTPTGSAGSNVYGDVPTTTTSASALMLDGMTLPITLTSLLMSVIFDSLCK</sequence>
<dbReference type="EMBL" id="JAQQAF010000004">
    <property type="protein sequence ID" value="KAJ8492533.1"/>
    <property type="molecule type" value="Genomic_DNA"/>
</dbReference>
<accession>A0AAV8PJY2</accession>
<reference evidence="3 4" key="1">
    <citation type="submission" date="2022-12" db="EMBL/GenBank/DDBJ databases">
        <title>Chromosome-scale assembly of the Ensete ventricosum genome.</title>
        <authorList>
            <person name="Dussert Y."/>
            <person name="Stocks J."/>
            <person name="Wendawek A."/>
            <person name="Woldeyes F."/>
            <person name="Nichols R.A."/>
            <person name="Borrell J.S."/>
        </authorList>
    </citation>
    <scope>NUCLEOTIDE SEQUENCE [LARGE SCALE GENOMIC DNA]</scope>
    <source>
        <strain evidence="4">cv. Maze</strain>
        <tissue evidence="3">Seeds</tissue>
    </source>
</reference>
<evidence type="ECO:0000256" key="1">
    <source>
        <dbReference type="ARBA" id="ARBA00022729"/>
    </source>
</evidence>
<dbReference type="InterPro" id="IPR012946">
    <property type="entry name" value="X8"/>
</dbReference>
<dbReference type="SMART" id="SM00768">
    <property type="entry name" value="X8"/>
    <property type="match status" value="1"/>
</dbReference>
<evidence type="ECO:0000313" key="4">
    <source>
        <dbReference type="Proteomes" id="UP001222027"/>
    </source>
</evidence>
<dbReference type="Proteomes" id="UP001222027">
    <property type="component" value="Unassembled WGS sequence"/>
</dbReference>
<dbReference type="Pfam" id="PF04450">
    <property type="entry name" value="BSP"/>
    <property type="match status" value="1"/>
</dbReference>
<dbReference type="AlphaFoldDB" id="A0AAV8PJY2"/>